<dbReference type="GO" id="GO:0005634">
    <property type="term" value="C:nucleus"/>
    <property type="evidence" value="ECO:0007669"/>
    <property type="project" value="UniProtKB-SubCell"/>
</dbReference>
<dbReference type="PROSITE" id="PS50071">
    <property type="entry name" value="HOMEOBOX_2"/>
    <property type="match status" value="1"/>
</dbReference>
<dbReference type="Gene3D" id="1.10.10.60">
    <property type="entry name" value="Homeodomain-like"/>
    <property type="match status" value="1"/>
</dbReference>
<evidence type="ECO:0000256" key="4">
    <source>
        <dbReference type="ARBA" id="ARBA00023242"/>
    </source>
</evidence>
<feature type="compositionally biased region" description="Basic and acidic residues" evidence="7">
    <location>
        <begin position="453"/>
        <end position="472"/>
    </location>
</feature>
<name>A0A8B7NC80_HYAAZ</name>
<evidence type="ECO:0000256" key="5">
    <source>
        <dbReference type="PROSITE-ProRule" id="PRU00108"/>
    </source>
</evidence>
<feature type="domain" description="Homeobox" evidence="8">
    <location>
        <begin position="76"/>
        <end position="136"/>
    </location>
</feature>
<dbReference type="RefSeq" id="XP_018011146.2">
    <property type="nucleotide sequence ID" value="XM_018155657.2"/>
</dbReference>
<dbReference type="GO" id="GO:0030154">
    <property type="term" value="P:cell differentiation"/>
    <property type="evidence" value="ECO:0007669"/>
    <property type="project" value="TreeGrafter"/>
</dbReference>
<dbReference type="Proteomes" id="UP000694843">
    <property type="component" value="Unplaced"/>
</dbReference>
<dbReference type="Pfam" id="PF00046">
    <property type="entry name" value="Homeodomain"/>
    <property type="match status" value="1"/>
</dbReference>
<evidence type="ECO:0000256" key="7">
    <source>
        <dbReference type="SAM" id="MobiDB-lite"/>
    </source>
</evidence>
<dbReference type="InterPro" id="IPR050394">
    <property type="entry name" value="Homeobox_NK-like"/>
</dbReference>
<dbReference type="GO" id="GO:0000978">
    <property type="term" value="F:RNA polymerase II cis-regulatory region sequence-specific DNA binding"/>
    <property type="evidence" value="ECO:0007669"/>
    <property type="project" value="TreeGrafter"/>
</dbReference>
<evidence type="ECO:0000256" key="3">
    <source>
        <dbReference type="ARBA" id="ARBA00023155"/>
    </source>
</evidence>
<dbReference type="PANTHER" id="PTHR24340:SF70">
    <property type="entry name" value="NK7.1, ISOFORM A"/>
    <property type="match status" value="1"/>
</dbReference>
<keyword evidence="9" id="KW-1185">Reference proteome</keyword>
<dbReference type="GO" id="GO:0000981">
    <property type="term" value="F:DNA-binding transcription factor activity, RNA polymerase II-specific"/>
    <property type="evidence" value="ECO:0007669"/>
    <property type="project" value="InterPro"/>
</dbReference>
<dbReference type="PANTHER" id="PTHR24340">
    <property type="entry name" value="HOMEOBOX PROTEIN NKX"/>
    <property type="match status" value="1"/>
</dbReference>
<dbReference type="AlphaFoldDB" id="A0A8B7NC80"/>
<feature type="non-terminal residue" evidence="10">
    <location>
        <position position="1"/>
    </location>
</feature>
<evidence type="ECO:0000256" key="1">
    <source>
        <dbReference type="ARBA" id="ARBA00004123"/>
    </source>
</evidence>
<dbReference type="SUPFAM" id="SSF46689">
    <property type="entry name" value="Homeodomain-like"/>
    <property type="match status" value="1"/>
</dbReference>
<protein>
    <submittedName>
        <fullName evidence="10">Uncharacterized protein LOC108668431</fullName>
    </submittedName>
</protein>
<dbReference type="InterPro" id="IPR009057">
    <property type="entry name" value="Homeodomain-like_sf"/>
</dbReference>
<dbReference type="KEGG" id="hazt:108668431"/>
<proteinExistence type="predicted"/>
<reference evidence="10" key="1">
    <citation type="submission" date="2025-08" db="UniProtKB">
        <authorList>
            <consortium name="RefSeq"/>
        </authorList>
    </citation>
    <scope>IDENTIFICATION</scope>
    <source>
        <tissue evidence="10">Whole organism</tissue>
    </source>
</reference>
<dbReference type="SMART" id="SM00389">
    <property type="entry name" value="HOX"/>
    <property type="match status" value="1"/>
</dbReference>
<keyword evidence="3 5" id="KW-0371">Homeobox</keyword>
<feature type="region of interest" description="Disordered" evidence="7">
    <location>
        <begin position="444"/>
        <end position="486"/>
    </location>
</feature>
<dbReference type="PROSITE" id="PS00027">
    <property type="entry name" value="HOMEOBOX_1"/>
    <property type="match status" value="1"/>
</dbReference>
<feature type="compositionally biased region" description="Low complexity" evidence="7">
    <location>
        <begin position="186"/>
        <end position="215"/>
    </location>
</feature>
<feature type="DNA-binding region" description="Homeobox" evidence="5">
    <location>
        <begin position="78"/>
        <end position="137"/>
    </location>
</feature>
<accession>A0A8B7NC80</accession>
<evidence type="ECO:0000313" key="10">
    <source>
        <dbReference type="RefSeq" id="XP_018011146.2"/>
    </source>
</evidence>
<evidence type="ECO:0000259" key="8">
    <source>
        <dbReference type="PROSITE" id="PS50071"/>
    </source>
</evidence>
<evidence type="ECO:0000256" key="2">
    <source>
        <dbReference type="ARBA" id="ARBA00023125"/>
    </source>
</evidence>
<keyword evidence="2 5" id="KW-0238">DNA-binding</keyword>
<organism evidence="9 10">
    <name type="scientific">Hyalella azteca</name>
    <name type="common">Amphipod</name>
    <dbReference type="NCBI Taxonomy" id="294128"/>
    <lineage>
        <taxon>Eukaryota</taxon>
        <taxon>Metazoa</taxon>
        <taxon>Ecdysozoa</taxon>
        <taxon>Arthropoda</taxon>
        <taxon>Crustacea</taxon>
        <taxon>Multicrustacea</taxon>
        <taxon>Malacostraca</taxon>
        <taxon>Eumalacostraca</taxon>
        <taxon>Peracarida</taxon>
        <taxon>Amphipoda</taxon>
        <taxon>Senticaudata</taxon>
        <taxon>Talitrida</taxon>
        <taxon>Talitroidea</taxon>
        <taxon>Hyalellidae</taxon>
        <taxon>Hyalella</taxon>
    </lineage>
</organism>
<dbReference type="CDD" id="cd00086">
    <property type="entry name" value="homeodomain"/>
    <property type="match status" value="1"/>
</dbReference>
<feature type="region of interest" description="Disordered" evidence="7">
    <location>
        <begin position="147"/>
        <end position="228"/>
    </location>
</feature>
<comment type="subcellular location">
    <subcellularLocation>
        <location evidence="1 5 6">Nucleus</location>
    </subcellularLocation>
</comment>
<sequence length="528" mass="57617">ADVSPESLSRAIVLRIKFVSSTLVLSGAAKMASCALWRWTIIFLELIKLNLPAAVKRKKDGADESCEGSTDGCVERKKKKARTTFTGRQIFELERQFEVKKYLSSSERAEMAKLLTVTETQVKIWFQNRRTKWKKVEGVTNAEAAELKNSTSAKNRKSAAGSAAPLHGLGAVHGKQPDGTSNRTISEASSTPASPSQASAGCASDVSSGEETSSSLGAPDGRKAVSVSYPPAGLHCQSQSLQAMRPANNTSFSAVREHFLDSSNSVNDTSSHARCVVKTSLDASKLTQNESCNKAKDLTLISSDLGIKCNLESTVDQAANVQSHFKNVMQLAISNQSQDSPDVKKRFESSTSEQNDHLPEASLQSLRLKDDKEKSFLVKDEELNHNKETSNNKCNLSSIRTEKNSLGLQPEQRTTVSSVCGSITNDEKMQPKTSPQRFESSVVEHGAPGVDRSSVDKHSLQNKWRTHEEHQSKPPPGKSFPDLVMDKQNTNEVCQVQAVADTNKREFLADSLARSEKCERDVSNPTSS</sequence>
<dbReference type="OrthoDB" id="6382519at2759"/>
<dbReference type="PRINTS" id="PR00024">
    <property type="entry name" value="HOMEOBOX"/>
</dbReference>
<gene>
    <name evidence="10" type="primary">LOC108668431</name>
</gene>
<evidence type="ECO:0000256" key="6">
    <source>
        <dbReference type="RuleBase" id="RU000682"/>
    </source>
</evidence>
<keyword evidence="4 5" id="KW-0539">Nucleus</keyword>
<dbReference type="GeneID" id="108668431"/>
<dbReference type="InterPro" id="IPR001356">
    <property type="entry name" value="HD"/>
</dbReference>
<dbReference type="InterPro" id="IPR017970">
    <property type="entry name" value="Homeobox_CS"/>
</dbReference>
<evidence type="ECO:0000313" key="9">
    <source>
        <dbReference type="Proteomes" id="UP000694843"/>
    </source>
</evidence>
<feature type="compositionally biased region" description="Basic and acidic residues" evidence="7">
    <location>
        <begin position="341"/>
        <end position="359"/>
    </location>
</feature>
<dbReference type="InterPro" id="IPR020479">
    <property type="entry name" value="HD_metazoa"/>
</dbReference>
<feature type="region of interest" description="Disordered" evidence="7">
    <location>
        <begin position="333"/>
        <end position="361"/>
    </location>
</feature>